<dbReference type="KEGG" id="nta:107825306"/>
<dbReference type="RefSeq" id="XP_016507633.1">
    <property type="nucleotide sequence ID" value="XM_016652147.1"/>
</dbReference>
<dbReference type="OrthoDB" id="201709at2759"/>
<dbReference type="AlphaFoldDB" id="A0A1S4D2S8"/>
<reference evidence="1" key="1">
    <citation type="submission" date="2025-08" db="UniProtKB">
        <authorList>
            <consortium name="RefSeq"/>
        </authorList>
    </citation>
    <scope>IDENTIFICATION</scope>
</reference>
<evidence type="ECO:0000313" key="1">
    <source>
        <dbReference type="RefSeq" id="XP_016507633.1"/>
    </source>
</evidence>
<proteinExistence type="predicted"/>
<dbReference type="PaxDb" id="4097-A0A1S4D2S8"/>
<accession>A0A1S4D2S8</accession>
<sequence length="140" mass="16323">MWLGFKYNHLKSGYLMSFLPIYCTLTQRSEAQVLPHHLCRKIEEISSSPLVGALPHFAQNCSHMFTNTQRQEEHSGKYGTPRVEYLQELVTQFKNASSEGMLRVLFNCFILCLQHWIVVMRQNVLSEYHIDLFVESISIL</sequence>
<gene>
    <name evidence="1" type="primary">LOC107825306</name>
</gene>
<protein>
    <submittedName>
        <fullName evidence="1">Uncharacterized protein isoform X1</fullName>
    </submittedName>
</protein>
<name>A0A1S4D2S8_TOBAC</name>
<organism evidence="1">
    <name type="scientific">Nicotiana tabacum</name>
    <name type="common">Common tobacco</name>
    <dbReference type="NCBI Taxonomy" id="4097"/>
    <lineage>
        <taxon>Eukaryota</taxon>
        <taxon>Viridiplantae</taxon>
        <taxon>Streptophyta</taxon>
        <taxon>Embryophyta</taxon>
        <taxon>Tracheophyta</taxon>
        <taxon>Spermatophyta</taxon>
        <taxon>Magnoliopsida</taxon>
        <taxon>eudicotyledons</taxon>
        <taxon>Gunneridae</taxon>
        <taxon>Pentapetalae</taxon>
        <taxon>asterids</taxon>
        <taxon>lamiids</taxon>
        <taxon>Solanales</taxon>
        <taxon>Solanaceae</taxon>
        <taxon>Nicotianoideae</taxon>
        <taxon>Nicotianeae</taxon>
        <taxon>Nicotiana</taxon>
    </lineage>
</organism>
<dbReference type="STRING" id="4097.A0A1S4D2S8"/>